<gene>
    <name evidence="1" type="ORF">LSCP400_12991</name>
</gene>
<sequence>MEKLKGEIKFKDGLIVHFEGYRGQLSDTIKYFDENDEEVPYNQIVGRRYDYYKLTGVDGSRFTYDNFICPNYER</sequence>
<name>V6DLE1_9LACO</name>
<organism evidence="1">
    <name type="scientific">Ligilactobacillus salivarius cp400</name>
    <dbReference type="NCBI Taxonomy" id="1273133"/>
    <lineage>
        <taxon>Bacteria</taxon>
        <taxon>Bacillati</taxon>
        <taxon>Bacillota</taxon>
        <taxon>Bacilli</taxon>
        <taxon>Lactobacillales</taxon>
        <taxon>Lactobacillaceae</taxon>
        <taxon>Ligilactobacillus</taxon>
    </lineage>
</organism>
<reference evidence="1" key="2">
    <citation type="journal article" date="2014" name="Genome Announc.">
        <title>Draft Genome Sequence of a Novel Lactobacillus salivarius Strain Isolated from Piglet.</title>
        <authorList>
            <person name="Mackenzie D.A."/>
            <person name="McLay K."/>
            <person name="Roos S."/>
            <person name="Walter J."/>
            <person name="Swarbreck D."/>
            <person name="Drou N."/>
            <person name="Crossman L.C."/>
            <person name="Juge N."/>
        </authorList>
    </citation>
    <scope>NUCLEOTIDE SEQUENCE [LARGE SCALE GENOMIC DNA]</scope>
    <source>
        <strain>cp400</strain>
    </source>
</reference>
<evidence type="ECO:0000313" key="1">
    <source>
        <dbReference type="EMBL" id="CDK35489.1"/>
    </source>
</evidence>
<protein>
    <submittedName>
        <fullName evidence="1">Uncharacterized protein</fullName>
    </submittedName>
</protein>
<accession>V6DLE1</accession>
<proteinExistence type="predicted"/>
<comment type="caution">
    <text evidence="1">The sequence shown here is derived from an EMBL/GenBank/DDBJ whole genome shotgun (WGS) entry which is preliminary data.</text>
</comment>
<reference evidence="1" key="1">
    <citation type="submission" date="2013-10" db="EMBL/GenBank/DDBJ databases">
        <authorList>
            <person name="Crossman L."/>
        </authorList>
    </citation>
    <scope>NUCLEOTIDE SEQUENCE</scope>
</reference>
<dbReference type="EMBL" id="CBVR010000019">
    <property type="protein sequence ID" value="CDK35489.1"/>
    <property type="molecule type" value="Genomic_DNA"/>
</dbReference>
<dbReference type="AlphaFoldDB" id="V6DLE1"/>